<evidence type="ECO:0000313" key="3">
    <source>
        <dbReference type="EMBL" id="KAF2115273.1"/>
    </source>
</evidence>
<reference evidence="3" key="1">
    <citation type="journal article" date="2020" name="Stud. Mycol.">
        <title>101 Dothideomycetes genomes: a test case for predicting lifestyles and emergence of pathogens.</title>
        <authorList>
            <person name="Haridas S."/>
            <person name="Albert R."/>
            <person name="Binder M."/>
            <person name="Bloem J."/>
            <person name="Labutti K."/>
            <person name="Salamov A."/>
            <person name="Andreopoulos B."/>
            <person name="Baker S."/>
            <person name="Barry K."/>
            <person name="Bills G."/>
            <person name="Bluhm B."/>
            <person name="Cannon C."/>
            <person name="Castanera R."/>
            <person name="Culley D."/>
            <person name="Daum C."/>
            <person name="Ezra D."/>
            <person name="Gonzalez J."/>
            <person name="Henrissat B."/>
            <person name="Kuo A."/>
            <person name="Liang C."/>
            <person name="Lipzen A."/>
            <person name="Lutzoni F."/>
            <person name="Magnuson J."/>
            <person name="Mondo S."/>
            <person name="Nolan M."/>
            <person name="Ohm R."/>
            <person name="Pangilinan J."/>
            <person name="Park H.-J."/>
            <person name="Ramirez L."/>
            <person name="Alfaro M."/>
            <person name="Sun H."/>
            <person name="Tritt A."/>
            <person name="Yoshinaga Y."/>
            <person name="Zwiers L.-H."/>
            <person name="Turgeon B."/>
            <person name="Goodwin S."/>
            <person name="Spatafora J."/>
            <person name="Crous P."/>
            <person name="Grigoriev I."/>
        </authorList>
    </citation>
    <scope>NUCLEOTIDE SEQUENCE</scope>
    <source>
        <strain evidence="3">CBS 627.86</strain>
    </source>
</reference>
<evidence type="ECO:0000259" key="2">
    <source>
        <dbReference type="PROSITE" id="PS51767"/>
    </source>
</evidence>
<proteinExistence type="inferred from homology"/>
<feature type="domain" description="Peptidase A1" evidence="2">
    <location>
        <begin position="1"/>
        <end position="210"/>
    </location>
</feature>
<protein>
    <submittedName>
        <fullName evidence="3">Aspartic peptidase domain-containing protein</fullName>
    </submittedName>
</protein>
<dbReference type="Gene3D" id="2.40.70.10">
    <property type="entry name" value="Acid Proteases"/>
    <property type="match status" value="1"/>
</dbReference>
<dbReference type="InterPro" id="IPR033121">
    <property type="entry name" value="PEPTIDASE_A1"/>
</dbReference>
<dbReference type="EMBL" id="ML977323">
    <property type="protein sequence ID" value="KAF2115273.1"/>
    <property type="molecule type" value="Genomic_DNA"/>
</dbReference>
<evidence type="ECO:0000256" key="1">
    <source>
        <dbReference type="ARBA" id="ARBA00007447"/>
    </source>
</evidence>
<keyword evidence="4" id="KW-1185">Reference proteome</keyword>
<name>A0A6A5Z884_9PLEO</name>
<dbReference type="SUPFAM" id="SSF50630">
    <property type="entry name" value="Acid proteases"/>
    <property type="match status" value="1"/>
</dbReference>
<dbReference type="InterPro" id="IPR001461">
    <property type="entry name" value="Aspartic_peptidase_A1"/>
</dbReference>
<dbReference type="GO" id="GO:0006508">
    <property type="term" value="P:proteolysis"/>
    <property type="evidence" value="ECO:0007669"/>
    <property type="project" value="InterPro"/>
</dbReference>
<dbReference type="Proteomes" id="UP000799770">
    <property type="component" value="Unassembled WGS sequence"/>
</dbReference>
<dbReference type="InterPro" id="IPR021109">
    <property type="entry name" value="Peptidase_aspartic_dom_sf"/>
</dbReference>
<accession>A0A6A5Z884</accession>
<evidence type="ECO:0000313" key="4">
    <source>
        <dbReference type="Proteomes" id="UP000799770"/>
    </source>
</evidence>
<comment type="similarity">
    <text evidence="1">Belongs to the peptidase A1 family.</text>
</comment>
<dbReference type="AlphaFoldDB" id="A0A6A5Z884"/>
<dbReference type="Pfam" id="PF00026">
    <property type="entry name" value="Asp"/>
    <property type="match status" value="1"/>
</dbReference>
<dbReference type="PROSITE" id="PS51767">
    <property type="entry name" value="PEPTIDASE_A1"/>
    <property type="match status" value="1"/>
</dbReference>
<gene>
    <name evidence="3" type="ORF">BDV96DRAFT_69119</name>
</gene>
<dbReference type="GO" id="GO:0000324">
    <property type="term" value="C:fungal-type vacuole"/>
    <property type="evidence" value="ECO:0007669"/>
    <property type="project" value="TreeGrafter"/>
</dbReference>
<dbReference type="PANTHER" id="PTHR47966:SF47">
    <property type="entry name" value="ENDOPEPTIDASE, PUTATIVE (AFU_ORTHOLOGUE AFUA_3G01220)-RELATED"/>
    <property type="match status" value="1"/>
</dbReference>
<sequence>MVSDRLIPPVFSLALGRSNSDESYIAFGGLPPVKVDGNFTSTPLIPAPGSSSTEFTTYRLDVDAFTYGGYPNASAVKPGQFGGNALTDSGTITINVPNDIADAYNKLFDPPAIFPAEVGFWIIDCKAHGPKEPFYVVINSTTFTFPGSDFVLGDVLLSDNGIGGKYGNYCFSGIQEGGIWNSTGHFTLGRPFMQNVVAVHDVGAQEMRFAQRKY</sequence>
<organism evidence="3 4">
    <name type="scientific">Lophiotrema nucula</name>
    <dbReference type="NCBI Taxonomy" id="690887"/>
    <lineage>
        <taxon>Eukaryota</taxon>
        <taxon>Fungi</taxon>
        <taxon>Dikarya</taxon>
        <taxon>Ascomycota</taxon>
        <taxon>Pezizomycotina</taxon>
        <taxon>Dothideomycetes</taxon>
        <taxon>Pleosporomycetidae</taxon>
        <taxon>Pleosporales</taxon>
        <taxon>Lophiotremataceae</taxon>
        <taxon>Lophiotrema</taxon>
    </lineage>
</organism>
<dbReference type="OrthoDB" id="15189at2759"/>
<dbReference type="PANTHER" id="PTHR47966">
    <property type="entry name" value="BETA-SITE APP-CLEAVING ENZYME, ISOFORM A-RELATED"/>
    <property type="match status" value="1"/>
</dbReference>
<dbReference type="GO" id="GO:0004190">
    <property type="term" value="F:aspartic-type endopeptidase activity"/>
    <property type="evidence" value="ECO:0007669"/>
    <property type="project" value="InterPro"/>
</dbReference>